<evidence type="ECO:0000256" key="2">
    <source>
        <dbReference type="ARBA" id="ARBA00022771"/>
    </source>
</evidence>
<dbReference type="AlphaFoldDB" id="A0A9Q0CUT8"/>
<sequence>MVLHRSDQPPPQSPSSCIPDPGTPIVPPVQDMEASRVLLAPHLGMEFATLDEAWLYWRNYGGSVGFGVRKHAGKKRKDQVYTSYKYVCQSEGLREKDKRDHLTKIPRAETRTNCQVFLKVKLHRDCKQYKVVSYETNHNHQLQKPEACHLIPSQREVSEIARIDILLAESSGIRPRETHELLSRQAGGVRSIGYTIDDLNNCLRDKRREAMQYGAAVAITKYFAKRASENSFFQHFEDITENQEIANILWMDGKMIAAYARFGDVVIFDTTFGTNKEKWGFGTFVGFNHFREIVIFGAALMCDQSTNSFEWVFTKFLKAHGGKRPITIFTDQETAIGNTLEQVMPDTKHGLCVWHIYQNCQKRFMALKKRGIDISGEFSKCMFNYEDGDDFEEAIKELVAKLEDEEDLRWIKFIYGCKEKWAYCFMKNVYTLGIRSTQASESFNSTLKRYLNCKLDVNRFVEQFERVVDGKSEKEIKSEYDMRRKTPRMGLNVPILCETEKLYTPKIFELFQREYELSGSAYIEAIDGNTFLVGMCDISSKECSGKSRQVVWNRDDQSIACSCKKFERVGILCCHALKVLDREDIKIIPPRYILKRWTQDAKDESIVDREGRVVIEDAMLDARNRHAQMMRELAPTCDMVCHDEGQSQFVINALRSIREKVEEIYGNPSSRTYDGGEDKENRQPENSLRLKKKDGDKRSKRKKAWNENLSRRKKSNGRCISSSQPLIR</sequence>
<dbReference type="PANTHER" id="PTHR47718">
    <property type="entry name" value="OS01G0519700 PROTEIN"/>
    <property type="match status" value="1"/>
</dbReference>
<dbReference type="InterPro" id="IPR018289">
    <property type="entry name" value="MULE_transposase_dom"/>
</dbReference>
<name>A0A9Q0CUT8_9POAL</name>
<dbReference type="PROSITE" id="PS50966">
    <property type="entry name" value="ZF_SWIM"/>
    <property type="match status" value="1"/>
</dbReference>
<reference evidence="7" key="1">
    <citation type="journal article" date="2022" name="Cell">
        <title>Repeat-based holocentromeres influence genome architecture and karyotype evolution.</title>
        <authorList>
            <person name="Hofstatter P.G."/>
            <person name="Thangavel G."/>
            <person name="Lux T."/>
            <person name="Neumann P."/>
            <person name="Vondrak T."/>
            <person name="Novak P."/>
            <person name="Zhang M."/>
            <person name="Costa L."/>
            <person name="Castellani M."/>
            <person name="Scott A."/>
            <person name="Toegelov H."/>
            <person name="Fuchs J."/>
            <person name="Mata-Sucre Y."/>
            <person name="Dias Y."/>
            <person name="Vanzela A.L.L."/>
            <person name="Huettel B."/>
            <person name="Almeida C.C.S."/>
            <person name="Simkova H."/>
            <person name="Souza G."/>
            <person name="Pedrosa-Harand A."/>
            <person name="Macas J."/>
            <person name="Mayer K.F.X."/>
            <person name="Houben A."/>
            <person name="Marques A."/>
        </authorList>
    </citation>
    <scope>NUCLEOTIDE SEQUENCE</scope>
    <source>
        <strain evidence="7">RhyBre1mFocal</strain>
    </source>
</reference>
<protein>
    <recommendedName>
        <fullName evidence="6">SWIM-type domain-containing protein</fullName>
    </recommendedName>
</protein>
<dbReference type="SMART" id="SM00575">
    <property type="entry name" value="ZnF_PMZ"/>
    <property type="match status" value="1"/>
</dbReference>
<gene>
    <name evidence="7" type="ORF">LUZ63_000326</name>
</gene>
<feature type="region of interest" description="Disordered" evidence="5">
    <location>
        <begin position="1"/>
        <end position="26"/>
    </location>
</feature>
<keyword evidence="1" id="KW-0479">Metal-binding</keyword>
<dbReference type="InterPro" id="IPR006564">
    <property type="entry name" value="Znf_PMZ"/>
</dbReference>
<evidence type="ECO:0000256" key="4">
    <source>
        <dbReference type="PROSITE-ProRule" id="PRU00325"/>
    </source>
</evidence>
<evidence type="ECO:0000313" key="7">
    <source>
        <dbReference type="EMBL" id="KAJ1700547.1"/>
    </source>
</evidence>
<dbReference type="Pfam" id="PF10551">
    <property type="entry name" value="MULE"/>
    <property type="match status" value="1"/>
</dbReference>
<keyword evidence="2 4" id="KW-0863">Zinc-finger</keyword>
<dbReference type="PANTHER" id="PTHR47718:SF2">
    <property type="entry name" value="PROTEIN FAR1-RELATED SEQUENCE 5-LIKE"/>
    <property type="match status" value="1"/>
</dbReference>
<evidence type="ECO:0000256" key="5">
    <source>
        <dbReference type="SAM" id="MobiDB-lite"/>
    </source>
</evidence>
<dbReference type="GO" id="GO:0008270">
    <property type="term" value="F:zinc ion binding"/>
    <property type="evidence" value="ECO:0007669"/>
    <property type="project" value="UniProtKB-KW"/>
</dbReference>
<evidence type="ECO:0000256" key="1">
    <source>
        <dbReference type="ARBA" id="ARBA00022723"/>
    </source>
</evidence>
<evidence type="ECO:0000256" key="3">
    <source>
        <dbReference type="ARBA" id="ARBA00022833"/>
    </source>
</evidence>
<evidence type="ECO:0000259" key="6">
    <source>
        <dbReference type="PROSITE" id="PS50966"/>
    </source>
</evidence>
<keyword evidence="3" id="KW-0862">Zinc</keyword>
<dbReference type="EMBL" id="JAMQYH010000001">
    <property type="protein sequence ID" value="KAJ1700547.1"/>
    <property type="molecule type" value="Genomic_DNA"/>
</dbReference>
<dbReference type="Pfam" id="PF03101">
    <property type="entry name" value="FAR1"/>
    <property type="match status" value="1"/>
</dbReference>
<feature type="domain" description="SWIM-type" evidence="6">
    <location>
        <begin position="548"/>
        <end position="584"/>
    </location>
</feature>
<comment type="caution">
    <text evidence="7">The sequence shown here is derived from an EMBL/GenBank/DDBJ whole genome shotgun (WGS) entry which is preliminary data.</text>
</comment>
<feature type="compositionally biased region" description="Polar residues" evidence="5">
    <location>
        <begin position="718"/>
        <end position="728"/>
    </location>
</feature>
<dbReference type="InterPro" id="IPR004330">
    <property type="entry name" value="FAR1_DNA_bnd_dom"/>
</dbReference>
<dbReference type="OrthoDB" id="2407438at2759"/>
<feature type="compositionally biased region" description="Basic and acidic residues" evidence="5">
    <location>
        <begin position="674"/>
        <end position="683"/>
    </location>
</feature>
<dbReference type="Pfam" id="PF04434">
    <property type="entry name" value="SWIM"/>
    <property type="match status" value="1"/>
</dbReference>
<dbReference type="Proteomes" id="UP001151287">
    <property type="component" value="Unassembled WGS sequence"/>
</dbReference>
<proteinExistence type="predicted"/>
<evidence type="ECO:0000313" key="8">
    <source>
        <dbReference type="Proteomes" id="UP001151287"/>
    </source>
</evidence>
<keyword evidence="8" id="KW-1185">Reference proteome</keyword>
<organism evidence="7 8">
    <name type="scientific">Rhynchospora breviuscula</name>
    <dbReference type="NCBI Taxonomy" id="2022672"/>
    <lineage>
        <taxon>Eukaryota</taxon>
        <taxon>Viridiplantae</taxon>
        <taxon>Streptophyta</taxon>
        <taxon>Embryophyta</taxon>
        <taxon>Tracheophyta</taxon>
        <taxon>Spermatophyta</taxon>
        <taxon>Magnoliopsida</taxon>
        <taxon>Liliopsida</taxon>
        <taxon>Poales</taxon>
        <taxon>Cyperaceae</taxon>
        <taxon>Cyperoideae</taxon>
        <taxon>Rhynchosporeae</taxon>
        <taxon>Rhynchospora</taxon>
    </lineage>
</organism>
<accession>A0A9Q0CUT8</accession>
<dbReference type="InterPro" id="IPR007527">
    <property type="entry name" value="Znf_SWIM"/>
</dbReference>
<feature type="region of interest" description="Disordered" evidence="5">
    <location>
        <begin position="666"/>
        <end position="728"/>
    </location>
</feature>